<feature type="compositionally biased region" description="Basic and acidic residues" evidence="1">
    <location>
        <begin position="98"/>
        <end position="109"/>
    </location>
</feature>
<accession>A0A139A1E3</accession>
<proteinExistence type="predicted"/>
<reference evidence="2 3" key="1">
    <citation type="journal article" date="2015" name="Genome Biol. Evol.">
        <title>Phylogenomic analyses indicate that early fungi evolved digesting cell walls of algal ancestors of land plants.</title>
        <authorList>
            <person name="Chang Y."/>
            <person name="Wang S."/>
            <person name="Sekimoto S."/>
            <person name="Aerts A.L."/>
            <person name="Choi C."/>
            <person name="Clum A."/>
            <person name="LaButti K.M."/>
            <person name="Lindquist E.A."/>
            <person name="Yee Ngan C."/>
            <person name="Ohm R.A."/>
            <person name="Salamov A.A."/>
            <person name="Grigoriev I.V."/>
            <person name="Spatafora J.W."/>
            <person name="Berbee M.L."/>
        </authorList>
    </citation>
    <scope>NUCLEOTIDE SEQUENCE [LARGE SCALE GENOMIC DNA]</scope>
    <source>
        <strain evidence="2 3">JEL478</strain>
    </source>
</reference>
<evidence type="ECO:0000313" key="3">
    <source>
        <dbReference type="Proteomes" id="UP000070544"/>
    </source>
</evidence>
<organism evidence="2 3">
    <name type="scientific">Gonapodya prolifera (strain JEL478)</name>
    <name type="common">Monoblepharis prolifera</name>
    <dbReference type="NCBI Taxonomy" id="1344416"/>
    <lineage>
        <taxon>Eukaryota</taxon>
        <taxon>Fungi</taxon>
        <taxon>Fungi incertae sedis</taxon>
        <taxon>Chytridiomycota</taxon>
        <taxon>Chytridiomycota incertae sedis</taxon>
        <taxon>Monoblepharidomycetes</taxon>
        <taxon>Monoblepharidales</taxon>
        <taxon>Gonapodyaceae</taxon>
        <taxon>Gonapodya</taxon>
    </lineage>
</organism>
<feature type="region of interest" description="Disordered" evidence="1">
    <location>
        <begin position="83"/>
        <end position="109"/>
    </location>
</feature>
<dbReference type="Proteomes" id="UP000070544">
    <property type="component" value="Unassembled WGS sequence"/>
</dbReference>
<evidence type="ECO:0000313" key="2">
    <source>
        <dbReference type="EMBL" id="KXS10607.1"/>
    </source>
</evidence>
<dbReference type="EMBL" id="KQ965820">
    <property type="protein sequence ID" value="KXS10607.1"/>
    <property type="molecule type" value="Genomic_DNA"/>
</dbReference>
<protein>
    <submittedName>
        <fullName evidence="2">Uncharacterized protein</fullName>
    </submittedName>
</protein>
<sequence>MGASLFIRGASRGISSEFALSGTRVVLFGILGIQVQSAHRNGFHISDRHIGCHENVREQLGRRRRPGDGPRVTRMGMAPRILSLRTGRSRRSAQGEQQRIERSQIEGRN</sequence>
<keyword evidence="3" id="KW-1185">Reference proteome</keyword>
<evidence type="ECO:0000256" key="1">
    <source>
        <dbReference type="SAM" id="MobiDB-lite"/>
    </source>
</evidence>
<gene>
    <name evidence="2" type="ORF">M427DRAFT_476361</name>
</gene>
<dbReference type="AlphaFoldDB" id="A0A139A1E3"/>
<name>A0A139A1E3_GONPJ</name>